<protein>
    <recommendedName>
        <fullName evidence="4">YitT family protein</fullName>
    </recommendedName>
</protein>
<evidence type="ECO:0008006" key="4">
    <source>
        <dbReference type="Google" id="ProtNLM"/>
    </source>
</evidence>
<dbReference type="PANTHER" id="PTHR40078">
    <property type="entry name" value="INTEGRAL MEMBRANE PROTEIN-RELATED"/>
    <property type="match status" value="1"/>
</dbReference>
<gene>
    <name evidence="2" type="ORF">JZO67_004721</name>
</gene>
<feature type="transmembrane region" description="Helical" evidence="1">
    <location>
        <begin position="78"/>
        <end position="100"/>
    </location>
</feature>
<feature type="transmembrane region" description="Helical" evidence="1">
    <location>
        <begin position="12"/>
        <end position="33"/>
    </location>
</feature>
<reference evidence="2 3" key="2">
    <citation type="submission" date="2024-02" db="EMBL/GenBank/DDBJ databases">
        <title>The Genome Sequence of Enterococcus sp. DIV0159.</title>
        <authorList>
            <person name="Earl A."/>
            <person name="Manson A."/>
            <person name="Gilmore M."/>
            <person name="Sanders J."/>
            <person name="Shea T."/>
            <person name="Howe W."/>
            <person name="Livny J."/>
            <person name="Cuomo C."/>
            <person name="Neafsey D."/>
            <person name="Birren B."/>
        </authorList>
    </citation>
    <scope>NUCLEOTIDE SEQUENCE [LARGE SCALE GENOMIC DNA]</scope>
    <source>
        <strain evidence="2 3">665A</strain>
    </source>
</reference>
<dbReference type="Pfam" id="PF19700">
    <property type="entry name" value="DUF6198"/>
    <property type="match status" value="1"/>
</dbReference>
<dbReference type="InterPro" id="IPR038750">
    <property type="entry name" value="YczE/YyaS-like"/>
</dbReference>
<proteinExistence type="predicted"/>
<comment type="caution">
    <text evidence="2">The sequence shown here is derived from an EMBL/GenBank/DDBJ whole genome shotgun (WGS) entry which is preliminary data.</text>
</comment>
<dbReference type="RefSeq" id="WP_207704805.1">
    <property type="nucleotide sequence ID" value="NZ_JAFREL020000005.1"/>
</dbReference>
<accession>A0ABV0EVQ1</accession>
<keyword evidence="3" id="KW-1185">Reference proteome</keyword>
<feature type="transmembrane region" description="Helical" evidence="1">
    <location>
        <begin position="156"/>
        <end position="184"/>
    </location>
</feature>
<name>A0ABV0EVQ1_9ENTE</name>
<evidence type="ECO:0000313" key="2">
    <source>
        <dbReference type="EMBL" id="MEO1772739.1"/>
    </source>
</evidence>
<keyword evidence="1" id="KW-0812">Transmembrane</keyword>
<reference evidence="2 3" key="1">
    <citation type="submission" date="2021-03" db="EMBL/GenBank/DDBJ databases">
        <authorList>
            <person name="Gilmore M.S."/>
            <person name="Schwartzman J."/>
            <person name="Van Tyne D."/>
            <person name="Martin M."/>
            <person name="Earl A.M."/>
            <person name="Manson A.L."/>
            <person name="Straub T."/>
            <person name="Salamzade R."/>
            <person name="Saavedra J."/>
            <person name="Lebreton F."/>
            <person name="Prichula J."/>
            <person name="Schaufler K."/>
            <person name="Gaca A."/>
            <person name="Sgardioli B."/>
            <person name="Wagenaar J."/>
            <person name="Strong T."/>
        </authorList>
    </citation>
    <scope>NUCLEOTIDE SEQUENCE [LARGE SCALE GENOMIC DNA]</scope>
    <source>
        <strain evidence="2 3">665A</strain>
    </source>
</reference>
<organism evidence="2 3">
    <name type="scientific">Candidatus Enterococcus ferrettii</name>
    <dbReference type="NCBI Taxonomy" id="2815324"/>
    <lineage>
        <taxon>Bacteria</taxon>
        <taxon>Bacillati</taxon>
        <taxon>Bacillota</taxon>
        <taxon>Bacilli</taxon>
        <taxon>Lactobacillales</taxon>
        <taxon>Enterococcaceae</taxon>
        <taxon>Enterococcus</taxon>
    </lineage>
</organism>
<keyword evidence="1" id="KW-0472">Membrane</keyword>
<keyword evidence="1" id="KW-1133">Transmembrane helix</keyword>
<evidence type="ECO:0000256" key="1">
    <source>
        <dbReference type="SAM" id="Phobius"/>
    </source>
</evidence>
<dbReference type="EMBL" id="JAFREL020000005">
    <property type="protein sequence ID" value="MEO1772739.1"/>
    <property type="molecule type" value="Genomic_DNA"/>
</dbReference>
<dbReference type="Proteomes" id="UP000664357">
    <property type="component" value="Unassembled WGS sequence"/>
</dbReference>
<feature type="transmembrane region" description="Helical" evidence="1">
    <location>
        <begin position="112"/>
        <end position="136"/>
    </location>
</feature>
<evidence type="ECO:0000313" key="3">
    <source>
        <dbReference type="Proteomes" id="UP000664357"/>
    </source>
</evidence>
<dbReference type="PANTHER" id="PTHR40078:SF1">
    <property type="entry name" value="INTEGRAL MEMBRANE PROTEIN"/>
    <property type="match status" value="1"/>
</dbReference>
<sequence length="207" mass="22066">MIGKDNLVKQFTLALIGTFIAALGIRLIVVSGLGADAISTLVLGLLQHIPLRFGTISLLFNAIVLAIIFFYDRSMVGIGSVINGFGVGLCLNLIDSLGLLHTIPEVLNYPSVVVGTVVFGVGTGIYLLANAGSAAYESLMIVLQRILKVSVKTARIILDGSFFLAGFLLGGTIGFGTVIVLVLMGPSLELTLNYLPKWRIFRTRKVN</sequence>
<feature type="transmembrane region" description="Helical" evidence="1">
    <location>
        <begin position="53"/>
        <end position="71"/>
    </location>
</feature>